<comment type="caution">
    <text evidence="3">The sequence shown here is derived from an EMBL/GenBank/DDBJ whole genome shotgun (WGS) entry which is preliminary data.</text>
</comment>
<dbReference type="RefSeq" id="WP_133040114.1">
    <property type="nucleotide sequence ID" value="NZ_SLWF01000031.1"/>
</dbReference>
<evidence type="ECO:0000259" key="2">
    <source>
        <dbReference type="Pfam" id="PF00326"/>
    </source>
</evidence>
<dbReference type="GO" id="GO:0006508">
    <property type="term" value="P:proteolysis"/>
    <property type="evidence" value="ECO:0007669"/>
    <property type="project" value="InterPro"/>
</dbReference>
<organism evidence="3 4">
    <name type="scientific">Shewanella fodinae</name>
    <dbReference type="NCBI Taxonomy" id="552357"/>
    <lineage>
        <taxon>Bacteria</taxon>
        <taxon>Pseudomonadati</taxon>
        <taxon>Pseudomonadota</taxon>
        <taxon>Gammaproteobacteria</taxon>
        <taxon>Alteromonadales</taxon>
        <taxon>Shewanellaceae</taxon>
        <taxon>Shewanella</taxon>
    </lineage>
</organism>
<proteinExistence type="predicted"/>
<dbReference type="OrthoDB" id="4269629at2"/>
<dbReference type="Gene3D" id="3.40.50.1820">
    <property type="entry name" value="alpha/beta hydrolase"/>
    <property type="match status" value="1"/>
</dbReference>
<gene>
    <name evidence="3" type="ORF">EDC91_1313</name>
</gene>
<name>A0A4R2F3T3_9GAMM</name>
<dbReference type="PANTHER" id="PTHR42776:SF27">
    <property type="entry name" value="DIPEPTIDYL PEPTIDASE FAMILY MEMBER 6"/>
    <property type="match status" value="1"/>
</dbReference>
<dbReference type="PANTHER" id="PTHR42776">
    <property type="entry name" value="SERINE PEPTIDASE S9 FAMILY MEMBER"/>
    <property type="match status" value="1"/>
</dbReference>
<evidence type="ECO:0000256" key="1">
    <source>
        <dbReference type="ARBA" id="ARBA00022801"/>
    </source>
</evidence>
<keyword evidence="4" id="KW-1185">Reference proteome</keyword>
<dbReference type="GO" id="GO:0004252">
    <property type="term" value="F:serine-type endopeptidase activity"/>
    <property type="evidence" value="ECO:0007669"/>
    <property type="project" value="TreeGrafter"/>
</dbReference>
<reference evidence="3 4" key="1">
    <citation type="submission" date="2019-03" db="EMBL/GenBank/DDBJ databases">
        <title>Freshwater and sediment microbial communities from various areas in North America, analyzing microbe dynamics in response to fracking.</title>
        <authorList>
            <person name="Lamendella R."/>
        </authorList>
    </citation>
    <scope>NUCLEOTIDE SEQUENCE [LARGE SCALE GENOMIC DNA]</scope>
    <source>
        <strain evidence="3 4">74A</strain>
    </source>
</reference>
<keyword evidence="1" id="KW-0378">Hydrolase</keyword>
<keyword evidence="3" id="KW-0645">Protease</keyword>
<dbReference type="Proteomes" id="UP000294832">
    <property type="component" value="Unassembled WGS sequence"/>
</dbReference>
<dbReference type="FunFam" id="3.40.50.1820:FF:000442">
    <property type="entry name" value="Subfamily S9C unassigned peptidase"/>
    <property type="match status" value="1"/>
</dbReference>
<protein>
    <submittedName>
        <fullName evidence="3">Dipeptidyl aminopeptidase/acylaminoacyl peptidase</fullName>
    </submittedName>
</protein>
<keyword evidence="3" id="KW-0031">Aminopeptidase</keyword>
<dbReference type="InterPro" id="IPR029058">
    <property type="entry name" value="AB_hydrolase_fold"/>
</dbReference>
<feature type="domain" description="Peptidase S9 prolyl oligopeptidase catalytic" evidence="2">
    <location>
        <begin position="442"/>
        <end position="652"/>
    </location>
</feature>
<dbReference type="SUPFAM" id="SSF53474">
    <property type="entry name" value="alpha/beta-Hydrolases"/>
    <property type="match status" value="1"/>
</dbReference>
<dbReference type="EMBL" id="SLWF01000031">
    <property type="protein sequence ID" value="TCN79667.1"/>
    <property type="molecule type" value="Genomic_DNA"/>
</dbReference>
<accession>A0A4R2F3T3</accession>
<sequence length="653" mass="73374">MKLFWLSIVIGLFVVVPTSLASEISESALLFSKGASFSEVKVSPGGEYLAVKMKHEGKKRLLIFNTEDMKLMHSVFFAGNAQVGSYAWVNDERLVLAKEYLKGWDAQPQYYGELMAVNADGKKASYLFGYASTEQQAGSHIQKNTAIDATAYILDPLPNDQRYMLVSAIPWGNHTTLTRDILQDVYRVDVYRGVRQRLMTAPVGNARFMTDTNGEVRIAVGEDSKNDTQVFYRHDGAWVNSQQLQLNHFKPISFATDDNSIYATANVQGEPDSVYRVNLSTGDKKKVVSDPTVDPSHFWINPQNGQLYAVEFENGYPAYSFVSAEDPRSQYLKQLLQSLPGYQVRIVSEDRQGDKLVILAFNDRDPGTYYLYYPQQHKLRPLLKVMEGIDPAKMAEVQPLNIKARDGLEIQAFLTLPLNKPQKSLPLIVNPHGGPHYVRDYWEFIPQNQFLAAHGYAVLQVNYRGSGGYGEAFQVAGFQKWGSDIQYDIIDATRYLIDQGIADKNRICIVGASFGGYSALQSAELAPDLFRCAVGEAGIYDLPMMFTEGDVQKSDSGVSYLKQVLGDNPQTLQAMSPANHVDKLKAKLLLVHGGNDERAPIEQFEALEKSLKQQHYPYEKMVIDDEGHGFYRDSDRAAFYQRLLDFLDNSLKQ</sequence>
<evidence type="ECO:0000313" key="3">
    <source>
        <dbReference type="EMBL" id="TCN79667.1"/>
    </source>
</evidence>
<dbReference type="Pfam" id="PF00326">
    <property type="entry name" value="Peptidase_S9"/>
    <property type="match status" value="1"/>
</dbReference>
<dbReference type="AlphaFoldDB" id="A0A4R2F3T3"/>
<dbReference type="SUPFAM" id="SSF82171">
    <property type="entry name" value="DPP6 N-terminal domain-like"/>
    <property type="match status" value="1"/>
</dbReference>
<evidence type="ECO:0000313" key="4">
    <source>
        <dbReference type="Proteomes" id="UP000294832"/>
    </source>
</evidence>
<dbReference type="InterPro" id="IPR001375">
    <property type="entry name" value="Peptidase_S9_cat"/>
</dbReference>
<dbReference type="GO" id="GO:0004177">
    <property type="term" value="F:aminopeptidase activity"/>
    <property type="evidence" value="ECO:0007669"/>
    <property type="project" value="UniProtKB-KW"/>
</dbReference>